<sequence length="461" mass="52490">MKHYLLILCLLPAFAKAQQSADFLRKAISANGHWEDIPAFKYRANRYTLNPWQSYAFDQPKAEKGVLNVDFDKANSRFYHHTINQYPGGYVFNFARIGRDQAYYVYDVIGARTGKSLIKLGQAQYQGNFHSLLTYFPYYILKEVLDSGDTLQLKHLNGEVVITRSLNTGSQQLWLDEQTGILHSYNNNKNGKTSTWYFDDYTTVKGYQVPGKVKQVIDSTLTVTDHLISFDVVESILPSRFEVPAGYTTETIIHQPLTANEIEKDIYLVEKVDDDRNIVFINMQDHVVLAEAPVSEDITTAIINLIHKTLPGKPIKYVHLSHFHNDHIAGIRKLIEEGATIICTPSMETPLRKMLAGATPSFLFFNGHKRIGDSHLPVDIFEIPNSHALGLSFIYFPRKSIIYEGDLLSVPEDGTITPAIQVSKEFYHFLKKHKLSYHRIIGHHGLSNITPAMFDKIIKEQ</sequence>
<feature type="chain" id="PRO_5047379457" evidence="1">
    <location>
        <begin position="18"/>
        <end position="461"/>
    </location>
</feature>
<dbReference type="SUPFAM" id="SSF56281">
    <property type="entry name" value="Metallo-hydrolase/oxidoreductase"/>
    <property type="match status" value="1"/>
</dbReference>
<comment type="caution">
    <text evidence="3">The sequence shown here is derived from an EMBL/GenBank/DDBJ whole genome shotgun (WGS) entry which is preliminary data.</text>
</comment>
<dbReference type="SMART" id="SM00849">
    <property type="entry name" value="Lactamase_B"/>
    <property type="match status" value="1"/>
</dbReference>
<accession>A0ABV2TEA0</accession>
<evidence type="ECO:0000256" key="1">
    <source>
        <dbReference type="SAM" id="SignalP"/>
    </source>
</evidence>
<dbReference type="Gene3D" id="3.60.15.10">
    <property type="entry name" value="Ribonuclease Z/Hydroxyacylglutathione hydrolase-like"/>
    <property type="match status" value="1"/>
</dbReference>
<dbReference type="InterPro" id="IPR036866">
    <property type="entry name" value="RibonucZ/Hydroxyglut_hydro"/>
</dbReference>
<gene>
    <name evidence="3" type="ORF">ABR189_28480</name>
</gene>
<keyword evidence="4" id="KW-1185">Reference proteome</keyword>
<feature type="domain" description="Metallo-beta-lactamase" evidence="2">
    <location>
        <begin position="275"/>
        <end position="444"/>
    </location>
</feature>
<feature type="signal peptide" evidence="1">
    <location>
        <begin position="1"/>
        <end position="17"/>
    </location>
</feature>
<dbReference type="Proteomes" id="UP001549749">
    <property type="component" value="Unassembled WGS sequence"/>
</dbReference>
<dbReference type="InterPro" id="IPR001279">
    <property type="entry name" value="Metallo-B-lactamas"/>
</dbReference>
<keyword evidence="1" id="KW-0732">Signal</keyword>
<evidence type="ECO:0000259" key="2">
    <source>
        <dbReference type="SMART" id="SM00849"/>
    </source>
</evidence>
<proteinExistence type="predicted"/>
<evidence type="ECO:0000313" key="4">
    <source>
        <dbReference type="Proteomes" id="UP001549749"/>
    </source>
</evidence>
<evidence type="ECO:0000313" key="3">
    <source>
        <dbReference type="EMBL" id="MET7001354.1"/>
    </source>
</evidence>
<name>A0ABV2TEA0_9BACT</name>
<reference evidence="3 4" key="1">
    <citation type="submission" date="2024-06" db="EMBL/GenBank/DDBJ databases">
        <title>Chitinophaga defluvii sp. nov., isolated from municipal sewage.</title>
        <authorList>
            <person name="Zhang L."/>
        </authorList>
    </citation>
    <scope>NUCLEOTIDE SEQUENCE [LARGE SCALE GENOMIC DNA]</scope>
    <source>
        <strain evidence="3 4">H8</strain>
    </source>
</reference>
<organism evidence="3 4">
    <name type="scientific">Chitinophaga defluvii</name>
    <dbReference type="NCBI Taxonomy" id="3163343"/>
    <lineage>
        <taxon>Bacteria</taxon>
        <taxon>Pseudomonadati</taxon>
        <taxon>Bacteroidota</taxon>
        <taxon>Chitinophagia</taxon>
        <taxon>Chitinophagales</taxon>
        <taxon>Chitinophagaceae</taxon>
        <taxon>Chitinophaga</taxon>
    </lineage>
</organism>
<dbReference type="EMBL" id="JBEXAC010000003">
    <property type="protein sequence ID" value="MET7001354.1"/>
    <property type="molecule type" value="Genomic_DNA"/>
</dbReference>
<dbReference type="RefSeq" id="WP_354663923.1">
    <property type="nucleotide sequence ID" value="NZ_JBEXAC010000003.1"/>
</dbReference>
<protein>
    <submittedName>
        <fullName evidence="3">MBL fold metallo-hydrolase</fullName>
    </submittedName>
</protein>
<dbReference type="Pfam" id="PF00753">
    <property type="entry name" value="Lactamase_B"/>
    <property type="match status" value="1"/>
</dbReference>